<evidence type="ECO:0000259" key="10">
    <source>
        <dbReference type="PROSITE" id="PS50016"/>
    </source>
</evidence>
<accession>R7TWY4</accession>
<evidence type="ECO:0000256" key="3">
    <source>
        <dbReference type="ARBA" id="ARBA00016814"/>
    </source>
</evidence>
<dbReference type="InterPro" id="IPR011011">
    <property type="entry name" value="Znf_FYVE_PHD"/>
</dbReference>
<gene>
    <name evidence="11" type="ORF">CAPTEDRAFT_219293</name>
</gene>
<dbReference type="InterPro" id="IPR051776">
    <property type="entry name" value="Integrator_subunit_12"/>
</dbReference>
<dbReference type="SUPFAM" id="SSF57903">
    <property type="entry name" value="FYVE/PHD zinc finger"/>
    <property type="match status" value="1"/>
</dbReference>
<dbReference type="Gene3D" id="3.30.40.10">
    <property type="entry name" value="Zinc/RING finger domain, C3HC4 (zinc finger)"/>
    <property type="match status" value="1"/>
</dbReference>
<dbReference type="InterPro" id="IPR039054">
    <property type="entry name" value="Int12_PHD"/>
</dbReference>
<feature type="compositionally biased region" description="Low complexity" evidence="9">
    <location>
        <begin position="395"/>
        <end position="409"/>
    </location>
</feature>
<evidence type="ECO:0000313" key="12">
    <source>
        <dbReference type="EnsemblMetazoa" id="CapteP219293"/>
    </source>
</evidence>
<organism evidence="11">
    <name type="scientific">Capitella teleta</name>
    <name type="common">Polychaete worm</name>
    <dbReference type="NCBI Taxonomy" id="283909"/>
    <lineage>
        <taxon>Eukaryota</taxon>
        <taxon>Metazoa</taxon>
        <taxon>Spiralia</taxon>
        <taxon>Lophotrochozoa</taxon>
        <taxon>Annelida</taxon>
        <taxon>Polychaeta</taxon>
        <taxon>Sedentaria</taxon>
        <taxon>Scolecida</taxon>
        <taxon>Capitellidae</taxon>
        <taxon>Capitella</taxon>
    </lineage>
</organism>
<sequence>MTALDLDPVFVKALKLLHSRSRDSAIQLKQMLDDAIAQRKSEIGSSKDAETLKPFTSFKSKEKSSESKKRESDKRAYDKVKNESSDSSDVPIKKPKLESGRSTPKNRSPDRDRASRDKSKQPRMLQEIDIFKPQAERDKEVAAMARERERQKEKVDKPDRKEVRKAIITSDSDESEEASDDDDAGVRGRGDSDSDLGLEMDGVSCVVCKSMDVKANNAMVECQECHDLYHQECHRPPVTENVNDPRFVWYCSKCSKSMKKMAAKPQKPKVGAPIAPKEPSVSKPSKSEPSLFPFRRQLDTSKPTSTSISKGDNYGAPRPLGLAGLAANLSGKSTDSKSIKQSGAFHAFSKTAESSLKHSSSASKLSNLGSSSSSSSSSMSRSGSSTNLGKMAGASKSSSKSGEKSSSSSLNPDKRLQAMKKKSTSKGSEKRPHFK</sequence>
<feature type="region of interest" description="Disordered" evidence="9">
    <location>
        <begin position="349"/>
        <end position="435"/>
    </location>
</feature>
<feature type="compositionally biased region" description="Basic and acidic residues" evidence="9">
    <location>
        <begin position="59"/>
        <end position="84"/>
    </location>
</feature>
<evidence type="ECO:0000256" key="9">
    <source>
        <dbReference type="SAM" id="MobiDB-lite"/>
    </source>
</evidence>
<dbReference type="PANTHER" id="PTHR13415">
    <property type="entry name" value="NUCLEAR FACTOR-RELATED"/>
    <property type="match status" value="1"/>
</dbReference>
<feature type="compositionally biased region" description="Acidic residues" evidence="9">
    <location>
        <begin position="171"/>
        <end position="183"/>
    </location>
</feature>
<feature type="compositionally biased region" description="Low complexity" evidence="9">
    <location>
        <begin position="357"/>
        <end position="385"/>
    </location>
</feature>
<feature type="region of interest" description="Disordered" evidence="9">
    <location>
        <begin position="40"/>
        <end position="196"/>
    </location>
</feature>
<dbReference type="InterPro" id="IPR019786">
    <property type="entry name" value="Zinc_finger_PHD-type_CS"/>
</dbReference>
<reference evidence="11 13" key="2">
    <citation type="journal article" date="2013" name="Nature">
        <title>Insights into bilaterian evolution from three spiralian genomes.</title>
        <authorList>
            <person name="Simakov O."/>
            <person name="Marletaz F."/>
            <person name="Cho S.J."/>
            <person name="Edsinger-Gonzales E."/>
            <person name="Havlak P."/>
            <person name="Hellsten U."/>
            <person name="Kuo D.H."/>
            <person name="Larsson T."/>
            <person name="Lv J."/>
            <person name="Arendt D."/>
            <person name="Savage R."/>
            <person name="Osoegawa K."/>
            <person name="de Jong P."/>
            <person name="Grimwood J."/>
            <person name="Chapman J.A."/>
            <person name="Shapiro H."/>
            <person name="Aerts A."/>
            <person name="Otillar R.P."/>
            <person name="Terry A.Y."/>
            <person name="Boore J.L."/>
            <person name="Grigoriev I.V."/>
            <person name="Lindberg D.R."/>
            <person name="Seaver E.C."/>
            <person name="Weisblat D.A."/>
            <person name="Putnam N.H."/>
            <person name="Rokhsar D.S."/>
        </authorList>
    </citation>
    <scope>NUCLEOTIDE SEQUENCE</scope>
    <source>
        <strain evidence="11 13">I ESC-2004</strain>
    </source>
</reference>
<evidence type="ECO:0000256" key="6">
    <source>
        <dbReference type="ARBA" id="ARBA00022833"/>
    </source>
</evidence>
<dbReference type="GO" id="GO:0032039">
    <property type="term" value="C:integrator complex"/>
    <property type="evidence" value="ECO:0007669"/>
    <property type="project" value="UniProtKB-ARBA"/>
</dbReference>
<dbReference type="STRING" id="283909.R7TWY4"/>
<dbReference type="OMA" id="RCEKTMK"/>
<evidence type="ECO:0000256" key="8">
    <source>
        <dbReference type="PROSITE-ProRule" id="PRU00146"/>
    </source>
</evidence>
<dbReference type="HOGENOM" id="CLU_630452_0_0_1"/>
<keyword evidence="5 8" id="KW-0863">Zinc-finger</keyword>
<feature type="compositionally biased region" description="Polar residues" evidence="9">
    <location>
        <begin position="300"/>
        <end position="310"/>
    </location>
</feature>
<dbReference type="GO" id="GO:0160232">
    <property type="term" value="C:INTAC complex"/>
    <property type="evidence" value="ECO:0007669"/>
    <property type="project" value="UniProtKB-ARBA"/>
</dbReference>
<feature type="region of interest" description="Disordered" evidence="9">
    <location>
        <begin position="262"/>
        <end position="317"/>
    </location>
</feature>
<keyword evidence="7" id="KW-0539">Nucleus</keyword>
<evidence type="ECO:0000313" key="13">
    <source>
        <dbReference type="Proteomes" id="UP000014760"/>
    </source>
</evidence>
<dbReference type="GO" id="GO:0008270">
    <property type="term" value="F:zinc ion binding"/>
    <property type="evidence" value="ECO:0007669"/>
    <property type="project" value="UniProtKB-KW"/>
</dbReference>
<dbReference type="GO" id="GO:0160240">
    <property type="term" value="P:RNA polymerase II transcription initiation surveillance"/>
    <property type="evidence" value="ECO:0007669"/>
    <property type="project" value="UniProtKB-ARBA"/>
</dbReference>
<comment type="subcellular location">
    <subcellularLocation>
        <location evidence="1">Nucleus</location>
    </subcellularLocation>
</comment>
<dbReference type="PROSITE" id="PS01359">
    <property type="entry name" value="ZF_PHD_1"/>
    <property type="match status" value="1"/>
</dbReference>
<evidence type="ECO:0000313" key="11">
    <source>
        <dbReference type="EMBL" id="ELT95946.1"/>
    </source>
</evidence>
<dbReference type="InterPro" id="IPR013083">
    <property type="entry name" value="Znf_RING/FYVE/PHD"/>
</dbReference>
<comment type="similarity">
    <text evidence="2">Belongs to the Integrator subunit 12 family.</text>
</comment>
<dbReference type="Proteomes" id="UP000014760">
    <property type="component" value="Unassembled WGS sequence"/>
</dbReference>
<dbReference type="FunFam" id="3.30.40.10:FF:000101">
    <property type="entry name" value="Integrator complex subunit 12"/>
    <property type="match status" value="1"/>
</dbReference>
<proteinExistence type="inferred from homology"/>
<feature type="compositionally biased region" description="Basic and acidic residues" evidence="9">
    <location>
        <begin position="40"/>
        <end position="51"/>
    </location>
</feature>
<dbReference type="AlphaFoldDB" id="R7TWY4"/>
<evidence type="ECO:0000256" key="1">
    <source>
        <dbReference type="ARBA" id="ARBA00004123"/>
    </source>
</evidence>
<feature type="compositionally biased region" description="Basic and acidic residues" evidence="9">
    <location>
        <begin position="107"/>
        <end position="120"/>
    </location>
</feature>
<name>R7TWY4_CAPTE</name>
<feature type="compositionally biased region" description="Low complexity" evidence="9">
    <location>
        <begin position="277"/>
        <end position="290"/>
    </location>
</feature>
<dbReference type="EMBL" id="AMQN01002351">
    <property type="status" value="NOT_ANNOTATED_CDS"/>
    <property type="molecule type" value="Genomic_DNA"/>
</dbReference>
<dbReference type="PROSITE" id="PS50016">
    <property type="entry name" value="ZF_PHD_2"/>
    <property type="match status" value="1"/>
</dbReference>
<dbReference type="GO" id="GO:0034472">
    <property type="term" value="P:snRNA 3'-end processing"/>
    <property type="evidence" value="ECO:0007669"/>
    <property type="project" value="TreeGrafter"/>
</dbReference>
<keyword evidence="13" id="KW-1185">Reference proteome</keyword>
<dbReference type="CDD" id="cd15501">
    <property type="entry name" value="PHD_Int12"/>
    <property type="match status" value="1"/>
</dbReference>
<dbReference type="InterPro" id="IPR001965">
    <property type="entry name" value="Znf_PHD"/>
</dbReference>
<dbReference type="OrthoDB" id="5846437at2759"/>
<protein>
    <recommendedName>
        <fullName evidence="3">Integrator complex subunit 12</fullName>
    </recommendedName>
</protein>
<evidence type="ECO:0000256" key="2">
    <source>
        <dbReference type="ARBA" id="ARBA00006009"/>
    </source>
</evidence>
<dbReference type="EMBL" id="KB308962">
    <property type="protein sequence ID" value="ELT95946.1"/>
    <property type="molecule type" value="Genomic_DNA"/>
</dbReference>
<feature type="domain" description="PHD-type" evidence="10">
    <location>
        <begin position="202"/>
        <end position="257"/>
    </location>
</feature>
<dbReference type="EnsemblMetazoa" id="CapteT219293">
    <property type="protein sequence ID" value="CapteP219293"/>
    <property type="gene ID" value="CapteG219293"/>
</dbReference>
<dbReference type="InterPro" id="IPR019787">
    <property type="entry name" value="Znf_PHD-finger"/>
</dbReference>
<keyword evidence="4" id="KW-0479">Metal-binding</keyword>
<feature type="compositionally biased region" description="Basic and acidic residues" evidence="9">
    <location>
        <begin position="134"/>
        <end position="165"/>
    </location>
</feature>
<dbReference type="PANTHER" id="PTHR13415:SF2">
    <property type="entry name" value="INTEGRATOR COMPLEX SUBUNIT 12"/>
    <property type="match status" value="1"/>
</dbReference>
<keyword evidence="6" id="KW-0862">Zinc</keyword>
<reference evidence="12" key="3">
    <citation type="submission" date="2015-06" db="UniProtKB">
        <authorList>
            <consortium name="EnsemblMetazoa"/>
        </authorList>
    </citation>
    <scope>IDENTIFICATION</scope>
</reference>
<evidence type="ECO:0000256" key="7">
    <source>
        <dbReference type="ARBA" id="ARBA00023242"/>
    </source>
</evidence>
<dbReference type="Pfam" id="PF00628">
    <property type="entry name" value="PHD"/>
    <property type="match status" value="1"/>
</dbReference>
<dbReference type="SMART" id="SM00249">
    <property type="entry name" value="PHD"/>
    <property type="match status" value="1"/>
</dbReference>
<reference evidence="13" key="1">
    <citation type="submission" date="2012-12" db="EMBL/GenBank/DDBJ databases">
        <authorList>
            <person name="Hellsten U."/>
            <person name="Grimwood J."/>
            <person name="Chapman J.A."/>
            <person name="Shapiro H."/>
            <person name="Aerts A."/>
            <person name="Otillar R.P."/>
            <person name="Terry A.Y."/>
            <person name="Boore J.L."/>
            <person name="Simakov O."/>
            <person name="Marletaz F."/>
            <person name="Cho S.-J."/>
            <person name="Edsinger-Gonzales E."/>
            <person name="Havlak P."/>
            <person name="Kuo D.-H."/>
            <person name="Larsson T."/>
            <person name="Lv J."/>
            <person name="Arendt D."/>
            <person name="Savage R."/>
            <person name="Osoegawa K."/>
            <person name="de Jong P."/>
            <person name="Lindberg D.R."/>
            <person name="Seaver E.C."/>
            <person name="Weisblat D.A."/>
            <person name="Putnam N.H."/>
            <person name="Grigoriev I.V."/>
            <person name="Rokhsar D.S."/>
        </authorList>
    </citation>
    <scope>NUCLEOTIDE SEQUENCE</scope>
    <source>
        <strain evidence="13">I ESC-2004</strain>
    </source>
</reference>
<evidence type="ECO:0000256" key="5">
    <source>
        <dbReference type="ARBA" id="ARBA00022771"/>
    </source>
</evidence>
<evidence type="ECO:0000256" key="4">
    <source>
        <dbReference type="ARBA" id="ARBA00022723"/>
    </source>
</evidence>